<accession>A0A955L7V7</accession>
<evidence type="ECO:0000313" key="3">
    <source>
        <dbReference type="Proteomes" id="UP000754563"/>
    </source>
</evidence>
<dbReference type="AlphaFoldDB" id="A0A955L7V7"/>
<keyword evidence="1" id="KW-0812">Transmembrane</keyword>
<proteinExistence type="predicted"/>
<feature type="transmembrane region" description="Helical" evidence="1">
    <location>
        <begin position="59"/>
        <end position="79"/>
    </location>
</feature>
<sequence length="215" mass="24590">MCVVCSVQSYGVLGITPYTIGFFPYVTKKISLLFSRISHSKSAEEAIHPSKVFTSGSSYNLFTIFVWFLIILNVLPFIAPMAASFGWYWISEPIYFVYSFMCHQFHWRSLHINNHQVAWCTRDTFIWGSFLAVTLAVKHGFITKGLKWYWLIPFTIPIALDGGIQTIATMVGFNFNEQFYLSTNLMRMITGSIFGIGLGVVISTFLKEEQDRIDL</sequence>
<evidence type="ECO:0000313" key="2">
    <source>
        <dbReference type="EMBL" id="MCA9385667.1"/>
    </source>
</evidence>
<dbReference type="Pfam" id="PF09858">
    <property type="entry name" value="DUF2085"/>
    <property type="match status" value="1"/>
</dbReference>
<keyword evidence="1" id="KW-1133">Transmembrane helix</keyword>
<protein>
    <submittedName>
        <fullName evidence="2">DUF2085 domain-containing protein</fullName>
    </submittedName>
</protein>
<gene>
    <name evidence="2" type="ORF">KC717_03390</name>
</gene>
<organism evidence="2 3">
    <name type="scientific">Candidatus Dojkabacteria bacterium</name>
    <dbReference type="NCBI Taxonomy" id="2099670"/>
    <lineage>
        <taxon>Bacteria</taxon>
        <taxon>Candidatus Dojkabacteria</taxon>
    </lineage>
</organism>
<feature type="transmembrane region" description="Helical" evidence="1">
    <location>
        <begin position="124"/>
        <end position="142"/>
    </location>
</feature>
<comment type="caution">
    <text evidence="2">The sequence shown here is derived from an EMBL/GenBank/DDBJ whole genome shotgun (WGS) entry which is preliminary data.</text>
</comment>
<evidence type="ECO:0000256" key="1">
    <source>
        <dbReference type="SAM" id="Phobius"/>
    </source>
</evidence>
<name>A0A955L7V7_9BACT</name>
<dbReference type="EMBL" id="JAGQLH010000035">
    <property type="protein sequence ID" value="MCA9385667.1"/>
    <property type="molecule type" value="Genomic_DNA"/>
</dbReference>
<reference evidence="2" key="1">
    <citation type="submission" date="2020-04" db="EMBL/GenBank/DDBJ databases">
        <authorList>
            <person name="Zhang T."/>
        </authorList>
    </citation>
    <scope>NUCLEOTIDE SEQUENCE</scope>
    <source>
        <strain evidence="2">HKST-UBA11</strain>
    </source>
</reference>
<feature type="transmembrane region" description="Helical" evidence="1">
    <location>
        <begin position="185"/>
        <end position="206"/>
    </location>
</feature>
<feature type="transmembrane region" description="Helical" evidence="1">
    <location>
        <begin position="148"/>
        <end position="173"/>
    </location>
</feature>
<dbReference type="InterPro" id="IPR019206">
    <property type="entry name" value="DUF2085_TM"/>
</dbReference>
<dbReference type="Proteomes" id="UP000754563">
    <property type="component" value="Unassembled WGS sequence"/>
</dbReference>
<reference evidence="2" key="2">
    <citation type="journal article" date="2021" name="Microbiome">
        <title>Successional dynamics and alternative stable states in a saline activated sludge microbial community over 9 years.</title>
        <authorList>
            <person name="Wang Y."/>
            <person name="Ye J."/>
            <person name="Ju F."/>
            <person name="Liu L."/>
            <person name="Boyd J.A."/>
            <person name="Deng Y."/>
            <person name="Parks D.H."/>
            <person name="Jiang X."/>
            <person name="Yin X."/>
            <person name="Woodcroft B.J."/>
            <person name="Tyson G.W."/>
            <person name="Hugenholtz P."/>
            <person name="Polz M.F."/>
            <person name="Zhang T."/>
        </authorList>
    </citation>
    <scope>NUCLEOTIDE SEQUENCE</scope>
    <source>
        <strain evidence="2">HKST-UBA11</strain>
    </source>
</reference>
<keyword evidence="1" id="KW-0472">Membrane</keyword>